<sequence>MSNATQSQDVAAPLDMQALAASLPIPAIPALVEDLEPSPRTSALPPQFRRKGAGFLGQTQDELVQERLRNALRAHVELKRKVEDKMAAEDDLMA</sequence>
<accession>A0ABQ0LB44</accession>
<name>A0ABQ0LB44_MYCCL</name>
<dbReference type="Proteomes" id="UP000815677">
    <property type="component" value="Unassembled WGS sequence"/>
</dbReference>
<evidence type="ECO:0000313" key="1">
    <source>
        <dbReference type="EMBL" id="GAT48347.1"/>
    </source>
</evidence>
<dbReference type="EMBL" id="DF844481">
    <property type="protein sequence ID" value="GAT48347.1"/>
    <property type="molecule type" value="Genomic_DNA"/>
</dbReference>
<organism evidence="1 2">
    <name type="scientific">Mycena chlorophos</name>
    <name type="common">Agaric fungus</name>
    <name type="synonym">Agaricus chlorophos</name>
    <dbReference type="NCBI Taxonomy" id="658473"/>
    <lineage>
        <taxon>Eukaryota</taxon>
        <taxon>Fungi</taxon>
        <taxon>Dikarya</taxon>
        <taxon>Basidiomycota</taxon>
        <taxon>Agaricomycotina</taxon>
        <taxon>Agaricomycetes</taxon>
        <taxon>Agaricomycetidae</taxon>
        <taxon>Agaricales</taxon>
        <taxon>Marasmiineae</taxon>
        <taxon>Mycenaceae</taxon>
        <taxon>Mycena</taxon>
    </lineage>
</organism>
<proteinExistence type="predicted"/>
<evidence type="ECO:0000313" key="2">
    <source>
        <dbReference type="Proteomes" id="UP000815677"/>
    </source>
</evidence>
<reference evidence="1" key="1">
    <citation type="submission" date="2014-09" db="EMBL/GenBank/DDBJ databases">
        <title>Genome sequence of the luminous mushroom Mycena chlorophos for searching fungal bioluminescence genes.</title>
        <authorList>
            <person name="Tanaka Y."/>
            <person name="Kasuga D."/>
            <person name="Oba Y."/>
            <person name="Hase S."/>
            <person name="Sato K."/>
            <person name="Oba Y."/>
            <person name="Sakakibara Y."/>
        </authorList>
    </citation>
    <scope>NUCLEOTIDE SEQUENCE</scope>
</reference>
<keyword evidence="2" id="KW-1185">Reference proteome</keyword>
<protein>
    <submittedName>
        <fullName evidence="1">Uncharacterized protein</fullName>
    </submittedName>
</protein>
<gene>
    <name evidence="1" type="ORF">MCHLO_05762</name>
</gene>